<feature type="region of interest" description="Disordered" evidence="2">
    <location>
        <begin position="1"/>
        <end position="52"/>
    </location>
</feature>
<organism evidence="3">
    <name type="scientific">Entomoneis paludosa</name>
    <dbReference type="NCBI Taxonomy" id="265537"/>
    <lineage>
        <taxon>Eukaryota</taxon>
        <taxon>Sar</taxon>
        <taxon>Stramenopiles</taxon>
        <taxon>Ochrophyta</taxon>
        <taxon>Bacillariophyta</taxon>
        <taxon>Bacillariophyceae</taxon>
        <taxon>Bacillariophycidae</taxon>
        <taxon>Entomoneidaceae</taxon>
        <taxon>Entomoneis</taxon>
    </lineage>
</organism>
<dbReference type="EMBL" id="HBHT01030817">
    <property type="protein sequence ID" value="CAD9982657.1"/>
    <property type="molecule type" value="Transcribed_RNA"/>
</dbReference>
<sequence length="1077" mass="123068">MQASRIPARCGGRFRSSAAIRPHAIMSSMSSTTQWESGDDSPEPQRRFFSCTSNSGFGSGISFRSRSDLLTTRDLRLTRGRVMASGLPVQREQRRYLASKKHGRHRDRKGFDPEAKKGEKKTSFAKQFLDPAARGELKKGHTTGIPKLATRQAGKANLKEEPLSTAKRSKQGKDWQQFQDQKSPNPLDVGDSPISSDEAPAVAEPETPPEEVQKAIADLTEDDFSEADLEEIREEMRKHNAGTDFEKSELIQVAQEMAGSINKQIEKSRKKEELKKTERERILALRRGGGRSGGGGKAVDMFNGSSKDDDYFAPELWDEKKYWWKEEDHDISLFGDFDINDYVNKDGEFVYEYDQKIKENPIMDSLMNGEKFEFDNDEVLRYFKKHAPPEEVRKVEEADWSKFYYRTKDGVPETGEDADGLVDVDKMADMKWDDLFPGEEEPDINKDFFDYDSKQQSGGGDDNYNYTEDKFNMPRGRERLINESTHAKMEEEEMDPEEWFFNGQHDILEILKRPDSEFPEKAEEDPALEEVRDLEPSLGAGTSEDFVHSMIEHPTNTARLRFLAVHPNQKREPKPIFPKDDVQHVKNPPQDFVETWVRFLYVTSLPPFMASKDTPADITNVEHASRFETFVANLCGVDSTQVSAANATSAFIGFDSPRALADAIKRGPKQKSIVVETPQLDSFNGLSEEEENEDLKEFVEKAESTEAILELKNLRLQGGNPSNNVVLAQALIREFMDPDLYSEFGLIHPENVFVPLGGNTALLRFDSKDQAASMMESKLFKKRLVDMGSYTPEYLRARRELHHAGFDKESRRASINRRTELREMGKRLLIDGIHMPEKEFYITHASALQIQNVPEGMPAVELTRFFQQYSARRRTIHSSINYAKCELSGKPVQGAPIFIGFDEADEADACVKQFTDGKVEIHGHMTHMRYCPDRKIPHLDTSPKIRQRRSIEQLEDELENWEKFVSEEDIKYLDENGFPRVIVDEVLRGIRRNNAYFGPIAGSLATEVIEPELLGRAWEELVKEYVSIMKECVATPEDPGEEYLEQFYPGQPVDLSIFDKYAEEKKEMERVREVLKT</sequence>
<gene>
    <name evidence="3" type="ORF">APAL1065_LOCUS20682</name>
</gene>
<evidence type="ECO:0000256" key="2">
    <source>
        <dbReference type="SAM" id="MobiDB-lite"/>
    </source>
</evidence>
<protein>
    <submittedName>
        <fullName evidence="3">Uncharacterized protein</fullName>
    </submittedName>
</protein>
<feature type="coiled-coil region" evidence="1">
    <location>
        <begin position="944"/>
        <end position="971"/>
    </location>
</feature>
<evidence type="ECO:0000256" key="1">
    <source>
        <dbReference type="SAM" id="Coils"/>
    </source>
</evidence>
<proteinExistence type="predicted"/>
<feature type="compositionally biased region" description="Basic and acidic residues" evidence="2">
    <location>
        <begin position="109"/>
        <end position="122"/>
    </location>
</feature>
<feature type="compositionally biased region" description="Polar residues" evidence="2">
    <location>
        <begin position="27"/>
        <end position="36"/>
    </location>
</feature>
<feature type="compositionally biased region" description="Basic residues" evidence="2">
    <location>
        <begin position="97"/>
        <end position="108"/>
    </location>
</feature>
<reference evidence="3" key="1">
    <citation type="submission" date="2021-01" db="EMBL/GenBank/DDBJ databases">
        <authorList>
            <person name="Corre E."/>
            <person name="Pelletier E."/>
            <person name="Niang G."/>
            <person name="Scheremetjew M."/>
            <person name="Finn R."/>
            <person name="Kale V."/>
            <person name="Holt S."/>
            <person name="Cochrane G."/>
            <person name="Meng A."/>
            <person name="Brown T."/>
            <person name="Cohen L."/>
        </authorList>
    </citation>
    <scope>NUCLEOTIDE SEQUENCE</scope>
    <source>
        <strain evidence="3">CCMP125</strain>
    </source>
</reference>
<feature type="region of interest" description="Disordered" evidence="2">
    <location>
        <begin position="88"/>
        <end position="221"/>
    </location>
</feature>
<accession>A0A7S2YLP7</accession>
<dbReference type="AlphaFoldDB" id="A0A7S2YLP7"/>
<keyword evidence="1" id="KW-0175">Coiled coil</keyword>
<feature type="compositionally biased region" description="Polar residues" evidence="2">
    <location>
        <begin position="174"/>
        <end position="184"/>
    </location>
</feature>
<evidence type="ECO:0000313" key="3">
    <source>
        <dbReference type="EMBL" id="CAD9982657.1"/>
    </source>
</evidence>
<name>A0A7S2YLP7_9STRA</name>